<dbReference type="NCBIfam" id="TIGR01677">
    <property type="entry name" value="pln_FAD_oxido"/>
    <property type="match status" value="1"/>
</dbReference>
<evidence type="ECO:0000313" key="13">
    <source>
        <dbReference type="Proteomes" id="UP000078284"/>
    </source>
</evidence>
<evidence type="ECO:0000256" key="3">
    <source>
        <dbReference type="ARBA" id="ARBA00005466"/>
    </source>
</evidence>
<dbReference type="GO" id="GO:0050105">
    <property type="term" value="F:L-gulonolactone oxidase activity"/>
    <property type="evidence" value="ECO:0007669"/>
    <property type="project" value="UniProtKB-EC"/>
</dbReference>
<dbReference type="EC" id="1.1.3.8" evidence="4"/>
<keyword evidence="6" id="KW-0060">Ascorbate biosynthesis</keyword>
<dbReference type="Gene3D" id="3.30.43.10">
    <property type="entry name" value="Uridine Diphospho-n-acetylenolpyruvylglucosamine Reductase, domain 2"/>
    <property type="match status" value="1"/>
</dbReference>
<protein>
    <recommendedName>
        <fullName evidence="4">L-gulonolactone oxidase</fullName>
        <ecNumber evidence="4">1.1.3.8</ecNumber>
    </recommendedName>
</protein>
<evidence type="ECO:0000256" key="8">
    <source>
        <dbReference type="ARBA" id="ARBA00022827"/>
    </source>
</evidence>
<comment type="caution">
    <text evidence="12">The sequence shown here is derived from an EMBL/GenBank/DDBJ whole genome shotgun (WGS) entry which is preliminary data.</text>
</comment>
<evidence type="ECO:0000256" key="4">
    <source>
        <dbReference type="ARBA" id="ARBA00013121"/>
    </source>
</evidence>
<dbReference type="EMBL" id="LUHQ01000001">
    <property type="protein sequence ID" value="OAP15249.1"/>
    <property type="molecule type" value="Genomic_DNA"/>
</dbReference>
<comment type="pathway">
    <text evidence="2">Cofactor biosynthesis; L-ascorbate biosynthesis.</text>
</comment>
<evidence type="ECO:0000256" key="2">
    <source>
        <dbReference type="ARBA" id="ARBA00005147"/>
    </source>
</evidence>
<evidence type="ECO:0000313" key="12">
    <source>
        <dbReference type="EMBL" id="OAP15249.1"/>
    </source>
</evidence>
<dbReference type="SUPFAM" id="SSF56176">
    <property type="entry name" value="FAD-binding/transporter-associated domain-like"/>
    <property type="match status" value="1"/>
</dbReference>
<comment type="similarity">
    <text evidence="3">Belongs to the oxygen-dependent FAD-linked oxidoreductase family.</text>
</comment>
<dbReference type="GO" id="GO:0003885">
    <property type="term" value="F:D-arabinono-1,4-lactone oxidase activity"/>
    <property type="evidence" value="ECO:0007669"/>
    <property type="project" value="InterPro"/>
</dbReference>
<dbReference type="InterPro" id="IPR016169">
    <property type="entry name" value="FAD-bd_PCMH_sub2"/>
</dbReference>
<evidence type="ECO:0000259" key="11">
    <source>
        <dbReference type="PROSITE" id="PS51387"/>
    </source>
</evidence>
<dbReference type="Pfam" id="PF04030">
    <property type="entry name" value="ALO"/>
    <property type="match status" value="1"/>
</dbReference>
<comment type="cofactor">
    <cofactor evidence="1">
        <name>FAD</name>
        <dbReference type="ChEBI" id="CHEBI:57692"/>
    </cofactor>
</comment>
<dbReference type="InterPro" id="IPR010030">
    <property type="entry name" value="GULO_Plant"/>
</dbReference>
<dbReference type="PROSITE" id="PS51387">
    <property type="entry name" value="FAD_PCMH"/>
    <property type="match status" value="1"/>
</dbReference>
<dbReference type="GO" id="GO:0071949">
    <property type="term" value="F:FAD binding"/>
    <property type="evidence" value="ECO:0007669"/>
    <property type="project" value="InterPro"/>
</dbReference>
<dbReference type="InterPro" id="IPR050432">
    <property type="entry name" value="FAD-linked_Oxidoreductases_BP"/>
</dbReference>
<sequence length="671" mass="74003">MCTVTNSYGAFPDRSICEAAKVEYPKTEAELVSIVAAATRAGQKMRVVTRYSHSIPKLVCTDGKDSVLISTKFLNNVVGTNPEAKTLTVESGVTLRQLIGEAAELELALPHAPYWWGLTVGGLMGTGAHGSSLWGKGSAVHDYVSEIRMVSPGLASDGYVKVRVLSETIDPDEFRAAKVSLGVLAVISQVTFELQPMFKRSLTYVMQNDSDFGDQAVTFGEKHEFADFLWLPSQGKVVYRMDDRVPVNTSGNGLFDFFPFRPQLSVALAIIRSLEESEESSGDANNKCARAEQITSFLFSISYGVTNNGMEFTGYPVIGKQNHMMSSGTCLDSHQDGLITSCPWDPRIKGQFFHQTAFSIPLTRVKGFINDIKALVKIEPKSLCALERSNGILIRYVTSSPAFLGKEEKALDFDLTYYRSKDDPLAPRLYEDFIEEIEQMAIFKYNALPHWGKNRNLAFDGVIRKYKNANTFLKVKERFDPVGLFSTEWTDQILGLKGNVTIVKEGCALEGLCVCSDDAHCAPKKGYLCRPGKVYTKARVCTQICYGFSVNVSSLIPNFFSTYSILNSRSVMNGASPAHSLVSTTAVAGGGGSSGAAAGLDDFHFPPDIPSMQERKDEAMRVLKADLMTELDKEVKSLEEDSWMFEGPRSRIHLISRRGNFLKKGGEVKLW</sequence>
<reference evidence="13" key="1">
    <citation type="journal article" date="2016" name="Proc. Natl. Acad. Sci. U.S.A.">
        <title>Chromosome-level assembly of Arabidopsis thaliana Ler reveals the extent of translocation and inversion polymorphisms.</title>
        <authorList>
            <person name="Zapata L."/>
            <person name="Ding J."/>
            <person name="Willing E.M."/>
            <person name="Hartwig B."/>
            <person name="Bezdan D."/>
            <person name="Jiao W.B."/>
            <person name="Patel V."/>
            <person name="Velikkakam James G."/>
            <person name="Koornneef M."/>
            <person name="Ossowski S."/>
            <person name="Schneeberger K."/>
        </authorList>
    </citation>
    <scope>NUCLEOTIDE SEQUENCE [LARGE SCALE GENOMIC DNA]</scope>
    <source>
        <strain evidence="13">cv. Landsberg erecta</strain>
    </source>
</reference>
<dbReference type="GO" id="GO:0016020">
    <property type="term" value="C:membrane"/>
    <property type="evidence" value="ECO:0007669"/>
    <property type="project" value="InterPro"/>
</dbReference>
<dbReference type="Pfam" id="PF22906">
    <property type="entry name" value="GULLO2-like_3rd"/>
    <property type="match status" value="1"/>
</dbReference>
<dbReference type="InterPro" id="IPR007173">
    <property type="entry name" value="ALO_C"/>
</dbReference>
<dbReference type="InterPro" id="IPR016166">
    <property type="entry name" value="FAD-bd_PCMH"/>
</dbReference>
<dbReference type="Proteomes" id="UP000078284">
    <property type="component" value="Chromosome 1"/>
</dbReference>
<keyword evidence="7" id="KW-0732">Signal</keyword>
<evidence type="ECO:0000256" key="9">
    <source>
        <dbReference type="ARBA" id="ARBA00023002"/>
    </source>
</evidence>
<evidence type="ECO:0000256" key="5">
    <source>
        <dbReference type="ARBA" id="ARBA00022630"/>
    </source>
</evidence>
<keyword evidence="9" id="KW-0560">Oxidoreductase</keyword>
<dbReference type="Pfam" id="PF01565">
    <property type="entry name" value="FAD_binding_4"/>
    <property type="match status" value="1"/>
</dbReference>
<accession>A0A178W9X4</accession>
<proteinExistence type="inferred from homology"/>
<name>A0A178W9X4_ARATH</name>
<dbReference type="PANTHER" id="PTHR13878:SF169">
    <property type="entry name" value="L-GULONOLACTONE OXIDASE 1-RELATED"/>
    <property type="match status" value="1"/>
</dbReference>
<evidence type="ECO:0000256" key="10">
    <source>
        <dbReference type="ARBA" id="ARBA00048083"/>
    </source>
</evidence>
<dbReference type="PANTHER" id="PTHR13878">
    <property type="entry name" value="GULONOLACTONE OXIDASE"/>
    <property type="match status" value="1"/>
</dbReference>
<comment type="catalytic activity">
    <reaction evidence="10">
        <text>L-gulono-1,4-lactone + O2 = L-ascorbate + H2O2 + H(+)</text>
        <dbReference type="Rhea" id="RHEA:32363"/>
        <dbReference type="ChEBI" id="CHEBI:15378"/>
        <dbReference type="ChEBI" id="CHEBI:15379"/>
        <dbReference type="ChEBI" id="CHEBI:16240"/>
        <dbReference type="ChEBI" id="CHEBI:17587"/>
        <dbReference type="ChEBI" id="CHEBI:38290"/>
        <dbReference type="EC" id="1.1.3.8"/>
    </reaction>
</comment>
<evidence type="ECO:0000256" key="1">
    <source>
        <dbReference type="ARBA" id="ARBA00001974"/>
    </source>
</evidence>
<dbReference type="Gene3D" id="3.30.465.10">
    <property type="match status" value="1"/>
</dbReference>
<gene>
    <name evidence="12" type="ordered locus">AXX17_At1g33060</name>
</gene>
<dbReference type="InterPro" id="IPR055154">
    <property type="entry name" value="GULLO2-like_C"/>
</dbReference>
<evidence type="ECO:0000256" key="6">
    <source>
        <dbReference type="ARBA" id="ARBA00022644"/>
    </source>
</evidence>
<keyword evidence="5" id="KW-0285">Flavoprotein</keyword>
<dbReference type="UniPathway" id="UPA00132"/>
<dbReference type="InterPro" id="IPR006094">
    <property type="entry name" value="Oxid_FAD_bind_N"/>
</dbReference>
<dbReference type="GO" id="GO:0019853">
    <property type="term" value="P:L-ascorbic acid biosynthetic process"/>
    <property type="evidence" value="ECO:0007669"/>
    <property type="project" value="UniProtKB-UniPathway"/>
</dbReference>
<keyword evidence="8" id="KW-0274">FAD</keyword>
<organism evidence="12 13">
    <name type="scientific">Arabidopsis thaliana</name>
    <name type="common">Mouse-ear cress</name>
    <dbReference type="NCBI Taxonomy" id="3702"/>
    <lineage>
        <taxon>Eukaryota</taxon>
        <taxon>Viridiplantae</taxon>
        <taxon>Streptophyta</taxon>
        <taxon>Embryophyta</taxon>
        <taxon>Tracheophyta</taxon>
        <taxon>Spermatophyta</taxon>
        <taxon>Magnoliopsida</taxon>
        <taxon>eudicotyledons</taxon>
        <taxon>Gunneridae</taxon>
        <taxon>Pentapetalae</taxon>
        <taxon>rosids</taxon>
        <taxon>malvids</taxon>
        <taxon>Brassicales</taxon>
        <taxon>Brassicaceae</taxon>
        <taxon>Camelineae</taxon>
        <taxon>Arabidopsis</taxon>
    </lineage>
</organism>
<dbReference type="AlphaFoldDB" id="A0A178W9X4"/>
<dbReference type="ExpressionAtlas" id="A0A178W9X4">
    <property type="expression patterns" value="baseline and differential"/>
</dbReference>
<evidence type="ECO:0000256" key="7">
    <source>
        <dbReference type="ARBA" id="ARBA00022729"/>
    </source>
</evidence>
<dbReference type="InterPro" id="IPR036318">
    <property type="entry name" value="FAD-bd_PCMH-like_sf"/>
</dbReference>
<feature type="domain" description="FAD-binding PCMH-type" evidence="11">
    <location>
        <begin position="15"/>
        <end position="197"/>
    </location>
</feature>
<dbReference type="FunFam" id="3.30.465.10:FF:000033">
    <property type="entry name" value="L-gulonolactone oxidase 5"/>
    <property type="match status" value="1"/>
</dbReference>
<dbReference type="InterPro" id="IPR016167">
    <property type="entry name" value="FAD-bd_PCMH_sub1"/>
</dbReference>